<gene>
    <name evidence="4" type="ORF">QQ020_34325</name>
</gene>
<comment type="caution">
    <text evidence="4">The sequence shown here is derived from an EMBL/GenBank/DDBJ whole genome shotgun (WGS) entry which is preliminary data.</text>
</comment>
<proteinExistence type="inferred from homology"/>
<evidence type="ECO:0000256" key="1">
    <source>
        <dbReference type="PROSITE-ProRule" id="PRU00285"/>
    </source>
</evidence>
<sequence length="143" mass="16458">MTNLVRSSRLFPNFPKLFTDFFDSEEEIGNGWLSKVPAANVQESDNEFTVELAAPGLEKKDFHINVENGNLAISCEKKDESEVKEKGYTRKEFNYNSFYRSFVLPESVDQENIKASYKEGVLKLSLPKKEEARKTPKKQIEIK</sequence>
<dbReference type="EMBL" id="JAUJEB010000014">
    <property type="protein sequence ID" value="MDN5217200.1"/>
    <property type="molecule type" value="Genomic_DNA"/>
</dbReference>
<comment type="similarity">
    <text evidence="1 2">Belongs to the small heat shock protein (HSP20) family.</text>
</comment>
<evidence type="ECO:0000256" key="2">
    <source>
        <dbReference type="RuleBase" id="RU003616"/>
    </source>
</evidence>
<keyword evidence="5" id="KW-1185">Reference proteome</keyword>
<dbReference type="Proteomes" id="UP001172083">
    <property type="component" value="Unassembled WGS sequence"/>
</dbReference>
<protein>
    <submittedName>
        <fullName evidence="4">Hsp20/alpha crystallin family protein</fullName>
    </submittedName>
</protein>
<evidence type="ECO:0000313" key="4">
    <source>
        <dbReference type="EMBL" id="MDN5217200.1"/>
    </source>
</evidence>
<dbReference type="CDD" id="cd06464">
    <property type="entry name" value="ACD_sHsps-like"/>
    <property type="match status" value="1"/>
</dbReference>
<dbReference type="PROSITE" id="PS01031">
    <property type="entry name" value="SHSP"/>
    <property type="match status" value="1"/>
</dbReference>
<dbReference type="RefSeq" id="WP_346762537.1">
    <property type="nucleotide sequence ID" value="NZ_JAUJEB010000014.1"/>
</dbReference>
<evidence type="ECO:0000259" key="3">
    <source>
        <dbReference type="PROSITE" id="PS01031"/>
    </source>
</evidence>
<dbReference type="Gene3D" id="2.60.40.790">
    <property type="match status" value="1"/>
</dbReference>
<dbReference type="Pfam" id="PF00011">
    <property type="entry name" value="HSP20"/>
    <property type="match status" value="1"/>
</dbReference>
<reference evidence="4" key="1">
    <citation type="submission" date="2023-06" db="EMBL/GenBank/DDBJ databases">
        <title>Genomic of Agaribacillus aureum.</title>
        <authorList>
            <person name="Wang G."/>
        </authorList>
    </citation>
    <scope>NUCLEOTIDE SEQUENCE</scope>
    <source>
        <strain evidence="4">BMA12</strain>
    </source>
</reference>
<dbReference type="InterPro" id="IPR008978">
    <property type="entry name" value="HSP20-like_chaperone"/>
</dbReference>
<dbReference type="InterPro" id="IPR002068">
    <property type="entry name" value="A-crystallin/Hsp20_dom"/>
</dbReference>
<accession>A0ABT8LHC0</accession>
<dbReference type="SUPFAM" id="SSF49764">
    <property type="entry name" value="HSP20-like chaperones"/>
    <property type="match status" value="1"/>
</dbReference>
<evidence type="ECO:0000313" key="5">
    <source>
        <dbReference type="Proteomes" id="UP001172083"/>
    </source>
</evidence>
<name>A0ABT8LHC0_9BACT</name>
<dbReference type="PANTHER" id="PTHR11527">
    <property type="entry name" value="HEAT-SHOCK PROTEIN 20 FAMILY MEMBER"/>
    <property type="match status" value="1"/>
</dbReference>
<organism evidence="4 5">
    <name type="scientific">Agaribacillus aureus</name>
    <dbReference type="NCBI Taxonomy" id="3051825"/>
    <lineage>
        <taxon>Bacteria</taxon>
        <taxon>Pseudomonadati</taxon>
        <taxon>Bacteroidota</taxon>
        <taxon>Cytophagia</taxon>
        <taxon>Cytophagales</taxon>
        <taxon>Splendidivirgaceae</taxon>
        <taxon>Agaribacillus</taxon>
    </lineage>
</organism>
<feature type="domain" description="SHSP" evidence="3">
    <location>
        <begin position="30"/>
        <end position="143"/>
    </location>
</feature>
<dbReference type="InterPro" id="IPR031107">
    <property type="entry name" value="Small_HSP"/>
</dbReference>